<feature type="domain" description="Transposase IS110-like N-terminal" evidence="1">
    <location>
        <begin position="9"/>
        <end position="152"/>
    </location>
</feature>
<dbReference type="Pfam" id="PF02371">
    <property type="entry name" value="Transposase_20"/>
    <property type="match status" value="1"/>
</dbReference>
<evidence type="ECO:0000313" key="3">
    <source>
        <dbReference type="EMBL" id="WAH42966.1"/>
    </source>
</evidence>
<dbReference type="RefSeq" id="WP_268006844.1">
    <property type="nucleotide sequence ID" value="NZ_BSUT01000001.1"/>
</dbReference>
<dbReference type="PANTHER" id="PTHR33055:SF15">
    <property type="entry name" value="TRANSPOSASE-RELATED"/>
    <property type="match status" value="1"/>
</dbReference>
<dbReference type="PANTHER" id="PTHR33055">
    <property type="entry name" value="TRANSPOSASE FOR INSERTION SEQUENCE ELEMENT IS1111A"/>
    <property type="match status" value="1"/>
</dbReference>
<dbReference type="InterPro" id="IPR047650">
    <property type="entry name" value="Transpos_IS110"/>
</dbReference>
<keyword evidence="4" id="KW-1185">Reference proteome</keyword>
<dbReference type="Proteomes" id="UP001164761">
    <property type="component" value="Chromosome"/>
</dbReference>
<gene>
    <name evidence="3" type="ORF">NZD89_05990</name>
</gene>
<name>A0ABY6ZLA2_9BACL</name>
<dbReference type="InterPro" id="IPR003346">
    <property type="entry name" value="Transposase_20"/>
</dbReference>
<accession>A0ABY6ZLA2</accession>
<proteinExistence type="predicted"/>
<evidence type="ECO:0000259" key="1">
    <source>
        <dbReference type="Pfam" id="PF01548"/>
    </source>
</evidence>
<reference evidence="3" key="1">
    <citation type="submission" date="2022-08" db="EMBL/GenBank/DDBJ databases">
        <title>Alicyclobacillus fastidiosus DSM 17978, complete genome.</title>
        <authorList>
            <person name="Wang Q."/>
            <person name="Cai R."/>
            <person name="Wang Z."/>
        </authorList>
    </citation>
    <scope>NUCLEOTIDE SEQUENCE</scope>
    <source>
        <strain evidence="3">DSM 17978</strain>
    </source>
</reference>
<feature type="domain" description="Transposase IS116/IS110/IS902 C-terminal" evidence="2">
    <location>
        <begin position="249"/>
        <end position="334"/>
    </location>
</feature>
<sequence length="424" mass="48420">MQVVHERCCGLDVHKKKVVGCVITPEIKEIRTFGTMTDDLESLIKWILGHECTHVAMESTGVFWKPIFNLLEDRDLEALVVNAQHIKQVPGRKTDVRDAEWIADLLRHGLLKGSYIPDRNQRELRELVRYRKSLVRERANEVNRLQKVLEGANIKLASVASDVVGVSGRAILTELIGGKMDESRLKEIVKGRLRNKTAELKRALHGVVRPHQQMMLAVQLRHIDHLDELIEEVSAEIEQRMRPFDEDLRRIQTIPGIGERTAELILAEIGTDMSRFPSAQHLASWAGMCPGNNESAGKRRSGKTRKGDPWLREALIEAARGAARTKNTYLSAKYHRIAARRGSKRAAVAVGHYMLIIIYHMLVNQTEYEDLGPTYHEERNRERVIRRHLYSLEKLGLTVIVQPTSSRVRQLQPVYKHLWITGIP</sequence>
<dbReference type="EMBL" id="CP104067">
    <property type="protein sequence ID" value="WAH42966.1"/>
    <property type="molecule type" value="Genomic_DNA"/>
</dbReference>
<evidence type="ECO:0000259" key="2">
    <source>
        <dbReference type="Pfam" id="PF02371"/>
    </source>
</evidence>
<dbReference type="NCBIfam" id="NF033542">
    <property type="entry name" value="transpos_IS110"/>
    <property type="match status" value="1"/>
</dbReference>
<evidence type="ECO:0000313" key="4">
    <source>
        <dbReference type="Proteomes" id="UP001164761"/>
    </source>
</evidence>
<organism evidence="3 4">
    <name type="scientific">Alicyclobacillus fastidiosus</name>
    <dbReference type="NCBI Taxonomy" id="392011"/>
    <lineage>
        <taxon>Bacteria</taxon>
        <taxon>Bacillati</taxon>
        <taxon>Bacillota</taxon>
        <taxon>Bacilli</taxon>
        <taxon>Bacillales</taxon>
        <taxon>Alicyclobacillaceae</taxon>
        <taxon>Alicyclobacillus</taxon>
    </lineage>
</organism>
<protein>
    <submittedName>
        <fullName evidence="3">IS110 family transposase</fullName>
    </submittedName>
</protein>
<dbReference type="InterPro" id="IPR002525">
    <property type="entry name" value="Transp_IS110-like_N"/>
</dbReference>
<dbReference type="Pfam" id="PF01548">
    <property type="entry name" value="DEDD_Tnp_IS110"/>
    <property type="match status" value="1"/>
</dbReference>